<dbReference type="EMBL" id="RPFZ01000001">
    <property type="protein sequence ID" value="RPF70745.1"/>
    <property type="molecule type" value="Genomic_DNA"/>
</dbReference>
<feature type="region of interest" description="Disordered" evidence="1">
    <location>
        <begin position="23"/>
        <end position="51"/>
    </location>
</feature>
<evidence type="ECO:0000256" key="1">
    <source>
        <dbReference type="SAM" id="MobiDB-lite"/>
    </source>
</evidence>
<evidence type="ECO:0000313" key="3">
    <source>
        <dbReference type="Proteomes" id="UP000275232"/>
    </source>
</evidence>
<evidence type="ECO:0008006" key="4">
    <source>
        <dbReference type="Google" id="ProtNLM"/>
    </source>
</evidence>
<dbReference type="OrthoDB" id="7410132at2"/>
<comment type="caution">
    <text evidence="2">The sequence shown here is derived from an EMBL/GenBank/DDBJ whole genome shotgun (WGS) entry which is preliminary data.</text>
</comment>
<protein>
    <recommendedName>
        <fullName evidence="4">Lipoprotein</fullName>
    </recommendedName>
</protein>
<evidence type="ECO:0000313" key="2">
    <source>
        <dbReference type="EMBL" id="RPF70745.1"/>
    </source>
</evidence>
<organism evidence="2 3">
    <name type="scientific">Aurantiacibacter spongiae</name>
    <dbReference type="NCBI Taxonomy" id="2488860"/>
    <lineage>
        <taxon>Bacteria</taxon>
        <taxon>Pseudomonadati</taxon>
        <taxon>Pseudomonadota</taxon>
        <taxon>Alphaproteobacteria</taxon>
        <taxon>Sphingomonadales</taxon>
        <taxon>Erythrobacteraceae</taxon>
        <taxon>Aurantiacibacter</taxon>
    </lineage>
</organism>
<dbReference type="PROSITE" id="PS51257">
    <property type="entry name" value="PROKAR_LIPOPROTEIN"/>
    <property type="match status" value="1"/>
</dbReference>
<keyword evidence="3" id="KW-1185">Reference proteome</keyword>
<accession>A0A3N5DJ81</accession>
<sequence>MRVLNRTTVLTGLALLAACNRSDEPADDVASAPEPVLTTAPTPTRAPDGTAYEAGSWQVKEDAGGAMALYGEAQTEAHLTIACDRATNTLTLALASDASAPEAWRIDAGREAARLDMVPRDGQLPELEARLSPSAPVVRAMTMPGQSIVLTDPAGQKSQFPTHSGISRVLDACS</sequence>
<proteinExistence type="predicted"/>
<dbReference type="AlphaFoldDB" id="A0A3N5DJ81"/>
<reference evidence="2 3" key="1">
    <citation type="submission" date="2018-11" db="EMBL/GenBank/DDBJ databases">
        <title>Erythrobacter spongiae sp. nov., isolated from a marine sponge.</title>
        <authorList>
            <person name="Zhuang L."/>
            <person name="Luo L."/>
        </authorList>
    </citation>
    <scope>NUCLEOTIDE SEQUENCE [LARGE SCALE GENOMIC DNA]</scope>
    <source>
        <strain evidence="2 3">HN-E23</strain>
    </source>
</reference>
<name>A0A3N5DJ81_9SPHN</name>
<gene>
    <name evidence="2" type="ORF">EG799_03250</name>
</gene>
<dbReference type="RefSeq" id="WP_123878514.1">
    <property type="nucleotide sequence ID" value="NZ_RPFZ01000001.1"/>
</dbReference>
<dbReference type="Proteomes" id="UP000275232">
    <property type="component" value="Unassembled WGS sequence"/>
</dbReference>